<evidence type="ECO:0000259" key="4">
    <source>
        <dbReference type="Pfam" id="PF03886"/>
    </source>
</evidence>
<evidence type="ECO:0000259" key="3">
    <source>
        <dbReference type="Pfam" id="PF02470"/>
    </source>
</evidence>
<dbReference type="Pfam" id="PF02470">
    <property type="entry name" value="MlaD"/>
    <property type="match status" value="1"/>
</dbReference>
<dbReference type="AlphaFoldDB" id="A0A0H1R4E4"/>
<reference evidence="5 6" key="1">
    <citation type="submission" date="2015-05" db="EMBL/GenBank/DDBJ databases">
        <title>Draft genome sequence of Microvirga vignae strain BR3299, a novel nitrogen fixing bacteria isolated from Brazil semi-aired region.</title>
        <authorList>
            <person name="Zilli J.E."/>
            <person name="Passos S.R."/>
            <person name="Leite J."/>
            <person name="Baldani J.I."/>
            <person name="Xavier G.R."/>
            <person name="Rumjaneck N.G."/>
            <person name="Simoes-Araujo J.L."/>
        </authorList>
    </citation>
    <scope>NUCLEOTIDE SEQUENCE [LARGE SCALE GENOMIC DNA]</scope>
    <source>
        <strain evidence="5 6">BR3299</strain>
    </source>
</reference>
<evidence type="ECO:0000313" key="6">
    <source>
        <dbReference type="Proteomes" id="UP000035489"/>
    </source>
</evidence>
<evidence type="ECO:0008006" key="7">
    <source>
        <dbReference type="Google" id="ProtNLM"/>
    </source>
</evidence>
<protein>
    <recommendedName>
        <fullName evidence="7">Mce/MlaD domain-containing protein</fullName>
    </recommendedName>
</protein>
<dbReference type="Gene3D" id="3.40.50.10610">
    <property type="entry name" value="ABC-type transport auxiliary lipoprotein component"/>
    <property type="match status" value="1"/>
</dbReference>
<dbReference type="InterPro" id="IPR003399">
    <property type="entry name" value="Mce/MlaD"/>
</dbReference>
<feature type="domain" description="ABC-type transport auxiliary lipoprotein component" evidence="4">
    <location>
        <begin position="208"/>
        <end position="364"/>
    </location>
</feature>
<keyword evidence="2" id="KW-0812">Transmembrane</keyword>
<evidence type="ECO:0000256" key="2">
    <source>
        <dbReference type="SAM" id="Phobius"/>
    </source>
</evidence>
<dbReference type="Pfam" id="PF03886">
    <property type="entry name" value="ABC_trans_aux"/>
    <property type="match status" value="1"/>
</dbReference>
<dbReference type="PANTHER" id="PTHR36698:SF2">
    <property type="entry name" value="MCE_MLAD DOMAIN-CONTAINING PROTEIN"/>
    <property type="match status" value="1"/>
</dbReference>
<accession>A0A0H1R4E4</accession>
<dbReference type="OrthoDB" id="9808689at2"/>
<keyword evidence="2" id="KW-1133">Transmembrane helix</keyword>
<sequence>METRARYALIGVFTLGVIMAAFAFAYWLRSLGGFSERVVYRIHFESPVIGLLPGSRVLFNGIPVGEVTGLALNSGDPRQVTVTIAVDRTTPVRADTQVRLEAQGLMDAPSVSLEGGTASAPPPKSDNGPPVLKVDPDAVQSLTREARDALRRFESLVAENAEPLHETITNLSTFTDALARNSGRLDGILEALDRLGGGGANQQPVPIYDLTAPQAFPPHESMPRKQLAVPEPTALVLFDTQKLLTSPRAGEIIAMDAQWSDSLPKLLQAKIIQSLENAGFLQAVMRPALEVAADYQLLLDIRSFQVVMLPEPQAYVEIAAKLLDGNGRIVSGRILHASVPVRGTDAPAAAAGLNEAFGKVVTELVLWVSDFV</sequence>
<dbReference type="EMBL" id="LCYG01000128">
    <property type="protein sequence ID" value="KLK89686.1"/>
    <property type="molecule type" value="Genomic_DNA"/>
</dbReference>
<dbReference type="PATRIC" id="fig|1225564.3.peg.767"/>
<keyword evidence="6" id="KW-1185">Reference proteome</keyword>
<proteinExistence type="predicted"/>
<feature type="transmembrane region" description="Helical" evidence="2">
    <location>
        <begin position="7"/>
        <end position="28"/>
    </location>
</feature>
<dbReference type="RefSeq" id="WP_047192706.1">
    <property type="nucleotide sequence ID" value="NZ_LCYG01000128.1"/>
</dbReference>
<dbReference type="InterPro" id="IPR005586">
    <property type="entry name" value="ABC_trans_aux"/>
</dbReference>
<feature type="domain" description="Mce/MlaD" evidence="3">
    <location>
        <begin position="40"/>
        <end position="116"/>
    </location>
</feature>
<organism evidence="5 6">
    <name type="scientific">Microvirga vignae</name>
    <dbReference type="NCBI Taxonomy" id="1225564"/>
    <lineage>
        <taxon>Bacteria</taxon>
        <taxon>Pseudomonadati</taxon>
        <taxon>Pseudomonadota</taxon>
        <taxon>Alphaproteobacteria</taxon>
        <taxon>Hyphomicrobiales</taxon>
        <taxon>Methylobacteriaceae</taxon>
        <taxon>Microvirga</taxon>
    </lineage>
</organism>
<evidence type="ECO:0000256" key="1">
    <source>
        <dbReference type="SAM" id="MobiDB-lite"/>
    </source>
</evidence>
<keyword evidence="2" id="KW-0472">Membrane</keyword>
<dbReference type="PANTHER" id="PTHR36698">
    <property type="entry name" value="BLL5892 PROTEIN"/>
    <property type="match status" value="1"/>
</dbReference>
<feature type="region of interest" description="Disordered" evidence="1">
    <location>
        <begin position="110"/>
        <end position="131"/>
    </location>
</feature>
<gene>
    <name evidence="5" type="ORF">AA309_30080</name>
</gene>
<dbReference type="Proteomes" id="UP000035489">
    <property type="component" value="Unassembled WGS sequence"/>
</dbReference>
<dbReference type="STRING" id="1225564.AA309_30080"/>
<dbReference type="SUPFAM" id="SSF159594">
    <property type="entry name" value="XCC0632-like"/>
    <property type="match status" value="1"/>
</dbReference>
<comment type="caution">
    <text evidence="5">The sequence shown here is derived from an EMBL/GenBank/DDBJ whole genome shotgun (WGS) entry which is preliminary data.</text>
</comment>
<name>A0A0H1R4E4_9HYPH</name>
<evidence type="ECO:0000313" key="5">
    <source>
        <dbReference type="EMBL" id="KLK89686.1"/>
    </source>
</evidence>